<feature type="domain" description="Alcohol dehydrogenase-like C-terminal" evidence="2">
    <location>
        <begin position="157"/>
        <end position="256"/>
    </location>
</feature>
<dbReference type="CDD" id="cd05288">
    <property type="entry name" value="PGDH"/>
    <property type="match status" value="1"/>
</dbReference>
<name>D8QIK4_SCHCM</name>
<evidence type="ECO:0000256" key="1">
    <source>
        <dbReference type="ARBA" id="ARBA00023002"/>
    </source>
</evidence>
<feature type="domain" description="Oxidoreductase N-terminal" evidence="3">
    <location>
        <begin position="40"/>
        <end position="116"/>
    </location>
</feature>
<dbReference type="PANTHER" id="PTHR43205">
    <property type="entry name" value="PROSTAGLANDIN REDUCTASE"/>
    <property type="match status" value="1"/>
</dbReference>
<sequence>MTPTRNGEVIFSEKISSGYPVPSKTVTYDDTETIDLDNIPLEGGVLIKTLALSVDPYFRGLMAETTDVPGFVLGQPLISYGIGVVLRSDSPECIPGVHVYGMLPHHDYALLHPSTISTLRKIVKHPHLSWATYLGAAGMPGLTAFSGWMEYAPRNGVIASAGSDDKVDFIKSIGADVAFNYKTEDTEDVLSEHGPIDVYWDNVGGKTLESALANANLGARFIECGMVSGYNSEPYGVKNLRLLYTKHITLYGFTVMILGEKYLEEFLAKIPLQLASGQLQHKEDLTYGLDKVGDTILAVQKGENRGKAVIVVAEE</sequence>
<dbReference type="FunCoup" id="D8QIK4">
    <property type="interactions" value="81"/>
</dbReference>
<dbReference type="Pfam" id="PF00107">
    <property type="entry name" value="ADH_zinc_N"/>
    <property type="match status" value="1"/>
</dbReference>
<dbReference type="Gene3D" id="3.40.50.720">
    <property type="entry name" value="NAD(P)-binding Rossmann-like Domain"/>
    <property type="match status" value="1"/>
</dbReference>
<dbReference type="GO" id="GO:0016628">
    <property type="term" value="F:oxidoreductase activity, acting on the CH-CH group of donors, NAD or NADP as acceptor"/>
    <property type="evidence" value="ECO:0007669"/>
    <property type="project" value="InterPro"/>
</dbReference>
<protein>
    <recommendedName>
        <fullName evidence="6">Enoyl reductase (ER) domain-containing protein</fullName>
    </recommendedName>
</protein>
<reference evidence="4 5" key="1">
    <citation type="journal article" date="2010" name="Nat. Biotechnol.">
        <title>Genome sequence of the model mushroom Schizophyllum commune.</title>
        <authorList>
            <person name="Ohm R.A."/>
            <person name="de Jong J.F."/>
            <person name="Lugones L.G."/>
            <person name="Aerts A."/>
            <person name="Kothe E."/>
            <person name="Stajich J.E."/>
            <person name="de Vries R.P."/>
            <person name="Record E."/>
            <person name="Levasseur A."/>
            <person name="Baker S.E."/>
            <person name="Bartholomew K.A."/>
            <person name="Coutinho P.M."/>
            <person name="Erdmann S."/>
            <person name="Fowler T.J."/>
            <person name="Gathman A.C."/>
            <person name="Lombard V."/>
            <person name="Henrissat B."/>
            <person name="Knabe N."/>
            <person name="Kuees U."/>
            <person name="Lilly W.W."/>
            <person name="Lindquist E."/>
            <person name="Lucas S."/>
            <person name="Magnuson J.K."/>
            <person name="Piumi F."/>
            <person name="Raudaskoski M."/>
            <person name="Salamov A."/>
            <person name="Schmutz J."/>
            <person name="Schwarze F.W.M.R."/>
            <person name="vanKuyk P.A."/>
            <person name="Horton J.S."/>
            <person name="Grigoriev I.V."/>
            <person name="Woesten H.A.B."/>
        </authorList>
    </citation>
    <scope>NUCLEOTIDE SEQUENCE [LARGE SCALE GENOMIC DNA]</scope>
    <source>
        <strain evidence="5">H4-8 / FGSC 9210</strain>
    </source>
</reference>
<feature type="non-terminal residue" evidence="4">
    <location>
        <position position="315"/>
    </location>
</feature>
<keyword evidence="1" id="KW-0560">Oxidoreductase</keyword>
<dbReference type="InterPro" id="IPR045010">
    <property type="entry name" value="MDR_fam"/>
</dbReference>
<evidence type="ECO:0008006" key="6">
    <source>
        <dbReference type="Google" id="ProtNLM"/>
    </source>
</evidence>
<organism evidence="5">
    <name type="scientific">Schizophyllum commune (strain H4-8 / FGSC 9210)</name>
    <name type="common">Split gill fungus</name>
    <dbReference type="NCBI Taxonomy" id="578458"/>
    <lineage>
        <taxon>Eukaryota</taxon>
        <taxon>Fungi</taxon>
        <taxon>Dikarya</taxon>
        <taxon>Basidiomycota</taxon>
        <taxon>Agaricomycotina</taxon>
        <taxon>Agaricomycetes</taxon>
        <taxon>Agaricomycetidae</taxon>
        <taxon>Agaricales</taxon>
        <taxon>Schizophyllaceae</taxon>
        <taxon>Schizophyllum</taxon>
    </lineage>
</organism>
<dbReference type="PANTHER" id="PTHR43205:SF7">
    <property type="entry name" value="PROSTAGLANDIN REDUCTASE 1"/>
    <property type="match status" value="1"/>
</dbReference>
<dbReference type="HOGENOM" id="CLU_026673_29_1_1"/>
<accession>D8QIK4</accession>
<dbReference type="EMBL" id="GL377313">
    <property type="protein sequence ID" value="EFI92425.1"/>
    <property type="molecule type" value="Genomic_DNA"/>
</dbReference>
<dbReference type="AlphaFoldDB" id="D8QIK4"/>
<dbReference type="VEuPathDB" id="FungiDB:SCHCODRAFT_02753276"/>
<keyword evidence="5" id="KW-1185">Reference proteome</keyword>
<dbReference type="OMA" id="NYKTKAF"/>
<dbReference type="InterPro" id="IPR036291">
    <property type="entry name" value="NAD(P)-bd_dom_sf"/>
</dbReference>
<evidence type="ECO:0000313" key="5">
    <source>
        <dbReference type="Proteomes" id="UP000007431"/>
    </source>
</evidence>
<dbReference type="eggNOG" id="KOG1196">
    <property type="taxonomic scope" value="Eukaryota"/>
</dbReference>
<dbReference type="InterPro" id="IPR041694">
    <property type="entry name" value="ADH_N_2"/>
</dbReference>
<dbReference type="InterPro" id="IPR011032">
    <property type="entry name" value="GroES-like_sf"/>
</dbReference>
<evidence type="ECO:0000313" key="4">
    <source>
        <dbReference type="EMBL" id="EFI92425.1"/>
    </source>
</evidence>
<dbReference type="InterPro" id="IPR013149">
    <property type="entry name" value="ADH-like_C"/>
</dbReference>
<dbReference type="SUPFAM" id="SSF51735">
    <property type="entry name" value="NAD(P)-binding Rossmann-fold domains"/>
    <property type="match status" value="1"/>
</dbReference>
<dbReference type="Gene3D" id="3.90.180.10">
    <property type="entry name" value="Medium-chain alcohol dehydrogenases, catalytic domain"/>
    <property type="match status" value="1"/>
</dbReference>
<dbReference type="InParanoid" id="D8QIK4"/>
<evidence type="ECO:0000259" key="3">
    <source>
        <dbReference type="Pfam" id="PF16884"/>
    </source>
</evidence>
<dbReference type="Pfam" id="PF16884">
    <property type="entry name" value="ADH_N_2"/>
    <property type="match status" value="1"/>
</dbReference>
<dbReference type="Proteomes" id="UP000007431">
    <property type="component" value="Unassembled WGS sequence"/>
</dbReference>
<proteinExistence type="predicted"/>
<gene>
    <name evidence="4" type="ORF">SCHCODRAFT_113725</name>
</gene>
<evidence type="ECO:0000259" key="2">
    <source>
        <dbReference type="Pfam" id="PF00107"/>
    </source>
</evidence>
<dbReference type="SUPFAM" id="SSF50129">
    <property type="entry name" value="GroES-like"/>
    <property type="match status" value="1"/>
</dbReference>